<organism evidence="1 2">
    <name type="scientific">Lactiplantibacillus plantarum</name>
    <name type="common">Lactobacillus plantarum</name>
    <dbReference type="NCBI Taxonomy" id="1590"/>
    <lineage>
        <taxon>Bacteria</taxon>
        <taxon>Bacillati</taxon>
        <taxon>Bacillota</taxon>
        <taxon>Bacilli</taxon>
        <taxon>Lactobacillales</taxon>
        <taxon>Lactobacillaceae</taxon>
        <taxon>Lactiplantibacillus</taxon>
    </lineage>
</organism>
<evidence type="ECO:0000313" key="1">
    <source>
        <dbReference type="EMBL" id="KZU94348.1"/>
    </source>
</evidence>
<dbReference type="AlphaFoldDB" id="A0A162EZB7"/>
<name>A0A162EZB7_LACPN</name>
<dbReference type="PATRIC" id="fig|1590.174.peg.126"/>
<proteinExistence type="predicted"/>
<comment type="caution">
    <text evidence="1">The sequence shown here is derived from an EMBL/GenBank/DDBJ whole genome shotgun (WGS) entry which is preliminary data.</text>
</comment>
<sequence length="38" mass="4217">MNHNNNDSCVTVIPDNLHERSNAITNLVQDTSSCNAHH</sequence>
<dbReference type="Proteomes" id="UP000076882">
    <property type="component" value="Unassembled WGS sequence"/>
</dbReference>
<gene>
    <name evidence="1" type="ORF">Lp19_2322</name>
</gene>
<reference evidence="1 2" key="1">
    <citation type="submission" date="2016-03" db="EMBL/GenBank/DDBJ databases">
        <title>Comparative genomics of 54 Lactobacillus plantarum strains reveals genomic uncoupling from niche constraints.</title>
        <authorList>
            <person name="Martino M.E."/>
        </authorList>
    </citation>
    <scope>NUCLEOTIDE SEQUENCE [LARGE SCALE GENOMIC DNA]</scope>
    <source>
        <strain evidence="1 2">19.1</strain>
    </source>
</reference>
<dbReference type="EMBL" id="LUXM01000033">
    <property type="protein sequence ID" value="KZU94348.1"/>
    <property type="molecule type" value="Genomic_DNA"/>
</dbReference>
<evidence type="ECO:0000313" key="2">
    <source>
        <dbReference type="Proteomes" id="UP000076882"/>
    </source>
</evidence>
<protein>
    <submittedName>
        <fullName evidence="1">Uncharacterized protein</fullName>
    </submittedName>
</protein>
<accession>A0A162EZB7</accession>